<evidence type="ECO:0000313" key="1">
    <source>
        <dbReference type="EMBL" id="KKN60416.1"/>
    </source>
</evidence>
<gene>
    <name evidence="1" type="ORF">LCGC14_0532500</name>
</gene>
<dbReference type="AlphaFoldDB" id="A0A0F9UGQ2"/>
<protein>
    <submittedName>
        <fullName evidence="1">Uncharacterized protein</fullName>
    </submittedName>
</protein>
<organism evidence="1">
    <name type="scientific">marine sediment metagenome</name>
    <dbReference type="NCBI Taxonomy" id="412755"/>
    <lineage>
        <taxon>unclassified sequences</taxon>
        <taxon>metagenomes</taxon>
        <taxon>ecological metagenomes</taxon>
    </lineage>
</organism>
<comment type="caution">
    <text evidence="1">The sequence shown here is derived from an EMBL/GenBank/DDBJ whole genome shotgun (WGS) entry which is preliminary data.</text>
</comment>
<proteinExistence type="predicted"/>
<sequence>MEYIHDDEAQFAIDNAPPIPEGQRCESDNHMEMCFDSYLVYHACQCEECGKVFSAEEEDDLLEQGDTCPNCEGEHTLNDDGLFWTEEEPLAEVPIFQIDKEKGQVCVTFFCEFCGAETEGLRDYISEEGGWPTQDGELIRPNRCSEL</sequence>
<accession>A0A0F9UGQ2</accession>
<name>A0A0F9UGQ2_9ZZZZ</name>
<dbReference type="EMBL" id="LAZR01000697">
    <property type="protein sequence ID" value="KKN60416.1"/>
    <property type="molecule type" value="Genomic_DNA"/>
</dbReference>
<reference evidence="1" key="1">
    <citation type="journal article" date="2015" name="Nature">
        <title>Complex archaea that bridge the gap between prokaryotes and eukaryotes.</title>
        <authorList>
            <person name="Spang A."/>
            <person name="Saw J.H."/>
            <person name="Jorgensen S.L."/>
            <person name="Zaremba-Niedzwiedzka K."/>
            <person name="Martijn J."/>
            <person name="Lind A.E."/>
            <person name="van Eijk R."/>
            <person name="Schleper C."/>
            <person name="Guy L."/>
            <person name="Ettema T.J."/>
        </authorList>
    </citation>
    <scope>NUCLEOTIDE SEQUENCE</scope>
</reference>